<keyword evidence="7 12" id="KW-1133">Transmembrane helix</keyword>
<comment type="cofactor">
    <cofactor evidence="1">
        <name>heme</name>
        <dbReference type="ChEBI" id="CHEBI:30413"/>
    </cofactor>
</comment>
<keyword evidence="11 12" id="KW-0472">Membrane</keyword>
<keyword evidence="14" id="KW-1185">Reference proteome</keyword>
<evidence type="ECO:0000256" key="10">
    <source>
        <dbReference type="ARBA" id="ARBA00023033"/>
    </source>
</evidence>
<organism evidence="13 14">
    <name type="scientific">Liquidambar formosana</name>
    <name type="common">Formosan gum</name>
    <dbReference type="NCBI Taxonomy" id="63359"/>
    <lineage>
        <taxon>Eukaryota</taxon>
        <taxon>Viridiplantae</taxon>
        <taxon>Streptophyta</taxon>
        <taxon>Embryophyta</taxon>
        <taxon>Tracheophyta</taxon>
        <taxon>Spermatophyta</taxon>
        <taxon>Magnoliopsida</taxon>
        <taxon>eudicotyledons</taxon>
        <taxon>Gunneridae</taxon>
        <taxon>Pentapetalae</taxon>
        <taxon>Saxifragales</taxon>
        <taxon>Altingiaceae</taxon>
        <taxon>Liquidambar</taxon>
    </lineage>
</organism>
<comment type="similarity">
    <text evidence="3">Belongs to the cytochrome P450 family.</text>
</comment>
<dbReference type="Gene3D" id="1.10.630.10">
    <property type="entry name" value="Cytochrome P450"/>
    <property type="match status" value="1"/>
</dbReference>
<sequence>MDGYASFLLSVLPFTFLALILGVLYFIWWKPKMIERYLNKQGIHGLPYRLLYGNLKEMSKVAKEATSKPNKFSHGIIQRADPLIQKTMLKLGKLFFVWFGPVPQLVVMEPELIKEILNNKSGDFGKMQVNSFTKLFTNGLANIDGEIWAKHRKIINPSFHMEKLKRMLPAFSICCDEMIEKWEKLVGLEGSCELDVHNEFQILTGDVISRAAFGSNFEEGRRIFHLQKEQGDLFVKSFYMMVFPWLSGDKAWEEG</sequence>
<dbReference type="InterPro" id="IPR002402">
    <property type="entry name" value="Cyt_P450_E_grp-II"/>
</dbReference>
<keyword evidence="9" id="KW-0408">Iron</keyword>
<evidence type="ECO:0000256" key="6">
    <source>
        <dbReference type="ARBA" id="ARBA00022723"/>
    </source>
</evidence>
<comment type="caution">
    <text evidence="13">The sequence shown here is derived from an EMBL/GenBank/DDBJ whole genome shotgun (WGS) entry which is preliminary data.</text>
</comment>
<dbReference type="Pfam" id="PF00067">
    <property type="entry name" value="p450"/>
    <property type="match status" value="1"/>
</dbReference>
<evidence type="ECO:0000256" key="8">
    <source>
        <dbReference type="ARBA" id="ARBA00023002"/>
    </source>
</evidence>
<dbReference type="InterPro" id="IPR036396">
    <property type="entry name" value="Cyt_P450_sf"/>
</dbReference>
<dbReference type="AlphaFoldDB" id="A0AAP0N9D1"/>
<dbReference type="GO" id="GO:0020037">
    <property type="term" value="F:heme binding"/>
    <property type="evidence" value="ECO:0007669"/>
    <property type="project" value="InterPro"/>
</dbReference>
<comment type="subcellular location">
    <subcellularLocation>
        <location evidence="2">Membrane</location>
    </subcellularLocation>
</comment>
<dbReference type="GO" id="GO:0004497">
    <property type="term" value="F:monooxygenase activity"/>
    <property type="evidence" value="ECO:0007669"/>
    <property type="project" value="UniProtKB-KW"/>
</dbReference>
<dbReference type="GO" id="GO:0016020">
    <property type="term" value="C:membrane"/>
    <property type="evidence" value="ECO:0007669"/>
    <property type="project" value="UniProtKB-SubCell"/>
</dbReference>
<keyword evidence="10" id="KW-0503">Monooxygenase</keyword>
<dbReference type="PANTHER" id="PTHR24282:SF247">
    <property type="entry name" value="11-OXO-BETA-AMYRIN 30-OXIDASE-LIKE"/>
    <property type="match status" value="1"/>
</dbReference>
<evidence type="ECO:0000313" key="14">
    <source>
        <dbReference type="Proteomes" id="UP001415857"/>
    </source>
</evidence>
<evidence type="ECO:0000256" key="11">
    <source>
        <dbReference type="ARBA" id="ARBA00023136"/>
    </source>
</evidence>
<dbReference type="EMBL" id="JBBPBK010000016">
    <property type="protein sequence ID" value="KAK9267756.1"/>
    <property type="molecule type" value="Genomic_DNA"/>
</dbReference>
<evidence type="ECO:0000256" key="3">
    <source>
        <dbReference type="ARBA" id="ARBA00010617"/>
    </source>
</evidence>
<keyword evidence="6" id="KW-0479">Metal-binding</keyword>
<dbReference type="GO" id="GO:0016705">
    <property type="term" value="F:oxidoreductase activity, acting on paired donors, with incorporation or reduction of molecular oxygen"/>
    <property type="evidence" value="ECO:0007669"/>
    <property type="project" value="InterPro"/>
</dbReference>
<dbReference type="Proteomes" id="UP001415857">
    <property type="component" value="Unassembled WGS sequence"/>
</dbReference>
<dbReference type="PANTHER" id="PTHR24282">
    <property type="entry name" value="CYTOCHROME P450 FAMILY MEMBER"/>
    <property type="match status" value="1"/>
</dbReference>
<evidence type="ECO:0000256" key="5">
    <source>
        <dbReference type="ARBA" id="ARBA00022692"/>
    </source>
</evidence>
<proteinExistence type="inferred from homology"/>
<keyword evidence="4" id="KW-0349">Heme</keyword>
<accession>A0AAP0N9D1</accession>
<protein>
    <recommendedName>
        <fullName evidence="15">Cytochrome P450</fullName>
    </recommendedName>
</protein>
<evidence type="ECO:0000256" key="2">
    <source>
        <dbReference type="ARBA" id="ARBA00004370"/>
    </source>
</evidence>
<evidence type="ECO:0000313" key="13">
    <source>
        <dbReference type="EMBL" id="KAK9267756.1"/>
    </source>
</evidence>
<dbReference type="InterPro" id="IPR050665">
    <property type="entry name" value="Cytochrome_P450_Monooxygen"/>
</dbReference>
<keyword evidence="5 12" id="KW-0812">Transmembrane</keyword>
<name>A0AAP0N9D1_LIQFO</name>
<evidence type="ECO:0000256" key="9">
    <source>
        <dbReference type="ARBA" id="ARBA00023004"/>
    </source>
</evidence>
<evidence type="ECO:0008006" key="15">
    <source>
        <dbReference type="Google" id="ProtNLM"/>
    </source>
</evidence>
<dbReference type="PRINTS" id="PR00464">
    <property type="entry name" value="EP450II"/>
</dbReference>
<gene>
    <name evidence="13" type="ORF">L1049_010190</name>
</gene>
<dbReference type="SUPFAM" id="SSF48264">
    <property type="entry name" value="Cytochrome P450"/>
    <property type="match status" value="1"/>
</dbReference>
<keyword evidence="8" id="KW-0560">Oxidoreductase</keyword>
<reference evidence="13 14" key="1">
    <citation type="journal article" date="2024" name="Plant J.">
        <title>Genome sequences and population genomics reveal climatic adaptation and genomic divergence between two closely related sweetgum species.</title>
        <authorList>
            <person name="Xu W.Q."/>
            <person name="Ren C.Q."/>
            <person name="Zhang X.Y."/>
            <person name="Comes H.P."/>
            <person name="Liu X.H."/>
            <person name="Li Y.G."/>
            <person name="Kettle C.J."/>
            <person name="Jalonen R."/>
            <person name="Gaisberger H."/>
            <person name="Ma Y.Z."/>
            <person name="Qiu Y.X."/>
        </authorList>
    </citation>
    <scope>NUCLEOTIDE SEQUENCE [LARGE SCALE GENOMIC DNA]</scope>
    <source>
        <strain evidence="13">Hangzhou</strain>
    </source>
</reference>
<dbReference type="InterPro" id="IPR001128">
    <property type="entry name" value="Cyt_P450"/>
</dbReference>
<evidence type="ECO:0000256" key="1">
    <source>
        <dbReference type="ARBA" id="ARBA00001971"/>
    </source>
</evidence>
<evidence type="ECO:0000256" key="12">
    <source>
        <dbReference type="SAM" id="Phobius"/>
    </source>
</evidence>
<evidence type="ECO:0000256" key="7">
    <source>
        <dbReference type="ARBA" id="ARBA00022989"/>
    </source>
</evidence>
<dbReference type="GO" id="GO:0005506">
    <property type="term" value="F:iron ion binding"/>
    <property type="evidence" value="ECO:0007669"/>
    <property type="project" value="InterPro"/>
</dbReference>
<feature type="transmembrane region" description="Helical" evidence="12">
    <location>
        <begin position="6"/>
        <end position="28"/>
    </location>
</feature>
<evidence type="ECO:0000256" key="4">
    <source>
        <dbReference type="ARBA" id="ARBA00022617"/>
    </source>
</evidence>